<dbReference type="RefSeq" id="WP_089669760.1">
    <property type="nucleotide sequence ID" value="NZ_FOJA01000001.1"/>
</dbReference>
<evidence type="ECO:0000313" key="3">
    <source>
        <dbReference type="Proteomes" id="UP000198518"/>
    </source>
</evidence>
<sequence length="99" mass="10589">MASLGAFGVLEVVGLIVAVLGLLPVLSQYKDETKWFTAGYLLLVVGMIATNLEAVVLPVVLNVTEHVVGIGLAGITFLFAAYQRRQDIVERQTSEVTDG</sequence>
<feature type="transmembrane region" description="Helical" evidence="1">
    <location>
        <begin position="66"/>
        <end position="82"/>
    </location>
</feature>
<protein>
    <submittedName>
        <fullName evidence="2">Uncharacterized protein</fullName>
    </submittedName>
</protein>
<reference evidence="2 3" key="1">
    <citation type="submission" date="2016-10" db="EMBL/GenBank/DDBJ databases">
        <authorList>
            <person name="de Groot N.N."/>
        </authorList>
    </citation>
    <scope>NUCLEOTIDE SEQUENCE [LARGE SCALE GENOMIC DNA]</scope>
    <source>
        <strain evidence="2 3">CGMCC 1.5337</strain>
    </source>
</reference>
<keyword evidence="1" id="KW-0812">Transmembrane</keyword>
<dbReference type="AlphaFoldDB" id="A0A1I0QEF5"/>
<keyword evidence="3" id="KW-1185">Reference proteome</keyword>
<evidence type="ECO:0000256" key="1">
    <source>
        <dbReference type="SAM" id="Phobius"/>
    </source>
</evidence>
<dbReference type="OrthoDB" id="204958at2157"/>
<keyword evidence="1" id="KW-0472">Membrane</keyword>
<dbReference type="STRING" id="355548.SAMN04487945_2519"/>
<feature type="transmembrane region" description="Helical" evidence="1">
    <location>
        <begin position="6"/>
        <end position="26"/>
    </location>
</feature>
<keyword evidence="1" id="KW-1133">Transmembrane helix</keyword>
<evidence type="ECO:0000313" key="2">
    <source>
        <dbReference type="EMBL" id="SEW25271.1"/>
    </source>
</evidence>
<organism evidence="2 3">
    <name type="scientific">Halobacterium jilantaiense</name>
    <dbReference type="NCBI Taxonomy" id="355548"/>
    <lineage>
        <taxon>Archaea</taxon>
        <taxon>Methanobacteriati</taxon>
        <taxon>Methanobacteriota</taxon>
        <taxon>Stenosarchaea group</taxon>
        <taxon>Halobacteria</taxon>
        <taxon>Halobacteriales</taxon>
        <taxon>Halobacteriaceae</taxon>
        <taxon>Halobacterium</taxon>
    </lineage>
</organism>
<accession>A0A1I0QEF5</accession>
<dbReference type="EMBL" id="FOJA01000001">
    <property type="protein sequence ID" value="SEW25271.1"/>
    <property type="molecule type" value="Genomic_DNA"/>
</dbReference>
<name>A0A1I0QEF5_9EURY</name>
<feature type="transmembrane region" description="Helical" evidence="1">
    <location>
        <begin position="38"/>
        <end position="60"/>
    </location>
</feature>
<proteinExistence type="predicted"/>
<gene>
    <name evidence="2" type="ORF">SAMN04487945_2519</name>
</gene>
<dbReference type="Proteomes" id="UP000198518">
    <property type="component" value="Unassembled WGS sequence"/>
</dbReference>